<evidence type="ECO:0000313" key="3">
    <source>
        <dbReference type="Proteomes" id="UP001201463"/>
    </source>
</evidence>
<keyword evidence="1" id="KW-0472">Membrane</keyword>
<comment type="caution">
    <text evidence="2">The sequence shown here is derived from an EMBL/GenBank/DDBJ whole genome shotgun (WGS) entry which is preliminary data.</text>
</comment>
<keyword evidence="1" id="KW-1133">Transmembrane helix</keyword>
<organism evidence="2 3">
    <name type="scientific">Pelomonas caseinilytica</name>
    <dbReference type="NCBI Taxonomy" id="2906763"/>
    <lineage>
        <taxon>Bacteria</taxon>
        <taxon>Pseudomonadati</taxon>
        <taxon>Pseudomonadota</taxon>
        <taxon>Betaproteobacteria</taxon>
        <taxon>Burkholderiales</taxon>
        <taxon>Sphaerotilaceae</taxon>
        <taxon>Roseateles</taxon>
    </lineage>
</organism>
<evidence type="ECO:0000256" key="1">
    <source>
        <dbReference type="SAM" id="Phobius"/>
    </source>
</evidence>
<reference evidence="2 3" key="1">
    <citation type="submission" date="2021-12" db="EMBL/GenBank/DDBJ databases">
        <title>Genome seq of p7.</title>
        <authorList>
            <person name="Seo T."/>
        </authorList>
    </citation>
    <scope>NUCLEOTIDE SEQUENCE [LARGE SCALE GENOMIC DNA]</scope>
    <source>
        <strain evidence="2 3">P7</strain>
    </source>
</reference>
<feature type="transmembrane region" description="Helical" evidence="1">
    <location>
        <begin position="6"/>
        <end position="23"/>
    </location>
</feature>
<dbReference type="RefSeq" id="WP_233394912.1">
    <property type="nucleotide sequence ID" value="NZ_JAJTWT010000016.1"/>
</dbReference>
<keyword evidence="3" id="KW-1185">Reference proteome</keyword>
<dbReference type="Proteomes" id="UP001201463">
    <property type="component" value="Unassembled WGS sequence"/>
</dbReference>
<protein>
    <submittedName>
        <fullName evidence="2">Uncharacterized protein</fullName>
    </submittedName>
</protein>
<proteinExistence type="predicted"/>
<dbReference type="EMBL" id="JAJTWT010000016">
    <property type="protein sequence ID" value="MCE4540399.1"/>
    <property type="molecule type" value="Genomic_DNA"/>
</dbReference>
<evidence type="ECO:0000313" key="2">
    <source>
        <dbReference type="EMBL" id="MCE4540399.1"/>
    </source>
</evidence>
<accession>A0ABS8XHR4</accession>
<name>A0ABS8XHR4_9BURK</name>
<keyword evidence="1" id="KW-0812">Transmembrane</keyword>
<gene>
    <name evidence="2" type="ORF">LXT12_24420</name>
</gene>
<sequence length="166" mass="17844">MNILTAVILGWLGLNLVLVLLLWRDAEMTRRRVEAREAARAKARAERQAALWRPRGDAAGHPEAGIAAHASAGSDAPPAREARRVIAMVSGESGDALAPRLSGGGSAARVLPAVPGADVRHLMDLYDEIRTLRLTVAELSLDKARLTAMTQPRPRPPRAAPRTDRS</sequence>